<comment type="caution">
    <text evidence="1">Lacks conserved residue(s) required for the propagation of feature annotation.</text>
</comment>
<accession>R1GT22</accession>
<sequence length="43" mass="4720">MCGDEKNVEALLAWLDKGPPTANVTGLIHEHVDWQAIDGFSIQ</sequence>
<evidence type="ECO:0000313" key="3">
    <source>
        <dbReference type="EMBL" id="EOD79343.1"/>
    </source>
</evidence>
<dbReference type="AlphaFoldDB" id="R1GT22"/>
<dbReference type="InterPro" id="IPR001792">
    <property type="entry name" value="Acylphosphatase-like_dom"/>
</dbReference>
<reference evidence="3 4" key="1">
    <citation type="journal article" date="2014" name="PLoS ONE">
        <title>Grimontia indica AK16(T), sp. nov., Isolated from a Seawater Sample Reports the Presence of Pathogenic Genes Similar to Vibrio Genus.</title>
        <authorList>
            <person name="Singh A."/>
            <person name="Vaidya B."/>
            <person name="Khatri I."/>
            <person name="Srinivas T.N."/>
            <person name="Subramanian S."/>
            <person name="Korpole S."/>
            <person name="Pinnaka A.K."/>
        </authorList>
    </citation>
    <scope>NUCLEOTIDE SEQUENCE [LARGE SCALE GENOMIC DNA]</scope>
    <source>
        <strain evidence="3 4">AK16</strain>
    </source>
</reference>
<name>R1GT22_9GAMM</name>
<organism evidence="3 4">
    <name type="scientific">Grimontia indica</name>
    <dbReference type="NCBI Taxonomy" id="1056512"/>
    <lineage>
        <taxon>Bacteria</taxon>
        <taxon>Pseudomonadati</taxon>
        <taxon>Pseudomonadota</taxon>
        <taxon>Gammaproteobacteria</taxon>
        <taxon>Vibrionales</taxon>
        <taxon>Vibrionaceae</taxon>
        <taxon>Grimontia</taxon>
    </lineage>
</organism>
<evidence type="ECO:0000313" key="4">
    <source>
        <dbReference type="Proteomes" id="UP000011223"/>
    </source>
</evidence>
<gene>
    <name evidence="3" type="ORF">D515_01796</name>
</gene>
<dbReference type="SUPFAM" id="SSF54975">
    <property type="entry name" value="Acylphosphatase/BLUF domain-like"/>
    <property type="match status" value="1"/>
</dbReference>
<dbReference type="InterPro" id="IPR036046">
    <property type="entry name" value="Acylphosphatase-like_dom_sf"/>
</dbReference>
<dbReference type="EMBL" id="ANFM02000021">
    <property type="protein sequence ID" value="EOD79343.1"/>
    <property type="molecule type" value="Genomic_DNA"/>
</dbReference>
<protein>
    <recommendedName>
        <fullName evidence="2">Acylphosphatase-like domain-containing protein</fullName>
    </recommendedName>
</protein>
<proteinExistence type="predicted"/>
<dbReference type="Proteomes" id="UP000011223">
    <property type="component" value="Unassembled WGS sequence"/>
</dbReference>
<evidence type="ECO:0000256" key="1">
    <source>
        <dbReference type="PROSITE-ProRule" id="PRU00520"/>
    </source>
</evidence>
<dbReference type="PROSITE" id="PS51160">
    <property type="entry name" value="ACYLPHOSPHATASE_3"/>
    <property type="match status" value="1"/>
</dbReference>
<dbReference type="Gene3D" id="3.30.70.100">
    <property type="match status" value="1"/>
</dbReference>
<comment type="caution">
    <text evidence="3">The sequence shown here is derived from an EMBL/GenBank/DDBJ whole genome shotgun (WGS) entry which is preliminary data.</text>
</comment>
<evidence type="ECO:0000259" key="2">
    <source>
        <dbReference type="PROSITE" id="PS51160"/>
    </source>
</evidence>
<feature type="domain" description="Acylphosphatase-like" evidence="2">
    <location>
        <begin position="1"/>
        <end position="43"/>
    </location>
</feature>
<keyword evidence="4" id="KW-1185">Reference proteome</keyword>